<organism evidence="2 3">
    <name type="scientific">Chrysochromulina tobinii</name>
    <dbReference type="NCBI Taxonomy" id="1460289"/>
    <lineage>
        <taxon>Eukaryota</taxon>
        <taxon>Haptista</taxon>
        <taxon>Haptophyta</taxon>
        <taxon>Prymnesiophyceae</taxon>
        <taxon>Prymnesiales</taxon>
        <taxon>Chrysochromulinaceae</taxon>
        <taxon>Chrysochromulina</taxon>
    </lineage>
</organism>
<keyword evidence="3" id="KW-1185">Reference proteome</keyword>
<protein>
    <submittedName>
        <fullName evidence="2">Uncharacterized protein</fullName>
    </submittedName>
</protein>
<keyword evidence="1" id="KW-0175">Coiled coil</keyword>
<gene>
    <name evidence="2" type="ORF">Ctob_003895</name>
</gene>
<proteinExistence type="predicted"/>
<comment type="caution">
    <text evidence="2">The sequence shown here is derived from an EMBL/GenBank/DDBJ whole genome shotgun (WGS) entry which is preliminary data.</text>
</comment>
<evidence type="ECO:0000313" key="3">
    <source>
        <dbReference type="Proteomes" id="UP000037460"/>
    </source>
</evidence>
<reference evidence="3" key="1">
    <citation type="journal article" date="2015" name="PLoS Genet.">
        <title>Genome Sequence and Transcriptome Analyses of Chrysochromulina tobin: Metabolic Tools for Enhanced Algal Fitness in the Prominent Order Prymnesiales (Haptophyceae).</title>
        <authorList>
            <person name="Hovde B.T."/>
            <person name="Deodato C.R."/>
            <person name="Hunsperger H.M."/>
            <person name="Ryken S.A."/>
            <person name="Yost W."/>
            <person name="Jha R.K."/>
            <person name="Patterson J."/>
            <person name="Monnat R.J. Jr."/>
            <person name="Barlow S.B."/>
            <person name="Starkenburg S.R."/>
            <person name="Cattolico R.A."/>
        </authorList>
    </citation>
    <scope>NUCLEOTIDE SEQUENCE</scope>
    <source>
        <strain evidence="3">CCMP291</strain>
    </source>
</reference>
<dbReference type="EMBL" id="JWZX01002783">
    <property type="protein sequence ID" value="KOO26937.1"/>
    <property type="molecule type" value="Genomic_DNA"/>
</dbReference>
<sequence>MIASSFARILQAKADAAYEHNAQLAAELEETRESSRRDTLRLAMMVGDLETRLAADADDRAAKEAAHAANAKGEVARLQERTMLLEAGLATAERRETWLLDELREGRTNLGAARQHIADLRAEAARLSAELQRSEEEREELIATHRATRSELAVARGSLDAECRALGDARAQAAQLHSECREANRALDAAREANEALANRAEDVEQEARRLAQWAQQLGHEARSEAEAHAASERAVFALREQNTALVEEINALRRQLLEVVQLQHATKQEGISSRAEARALAIRLGLYRSVLKTDAATILAS</sequence>
<name>A0A0M0JKT2_9EUKA</name>
<accession>A0A0M0JKT2</accession>
<feature type="coiled-coil region" evidence="1">
    <location>
        <begin position="110"/>
        <end position="207"/>
    </location>
</feature>
<evidence type="ECO:0000256" key="1">
    <source>
        <dbReference type="SAM" id="Coils"/>
    </source>
</evidence>
<dbReference type="AlphaFoldDB" id="A0A0M0JKT2"/>
<evidence type="ECO:0000313" key="2">
    <source>
        <dbReference type="EMBL" id="KOO26937.1"/>
    </source>
</evidence>
<dbReference type="Proteomes" id="UP000037460">
    <property type="component" value="Unassembled WGS sequence"/>
</dbReference>